<dbReference type="CDD" id="cd18081">
    <property type="entry name" value="RlmH-like"/>
    <property type="match status" value="1"/>
</dbReference>
<dbReference type="EC" id="2.1.1.177" evidence="5"/>
<dbReference type="Pfam" id="PF02590">
    <property type="entry name" value="SPOUT_MTase"/>
    <property type="match status" value="1"/>
</dbReference>
<comment type="similarity">
    <text evidence="4 5">Belongs to the RNA methyltransferase RlmH family.</text>
</comment>
<keyword evidence="1 5" id="KW-0489">Methyltransferase</keyword>
<gene>
    <name evidence="5 6" type="primary">rlmH</name>
    <name evidence="6" type="ORF">KL86PLE_60253</name>
</gene>
<dbReference type="HAMAP" id="MF_00658">
    <property type="entry name" value="23SrRNA_methyltr_H"/>
    <property type="match status" value="1"/>
</dbReference>
<evidence type="ECO:0000256" key="2">
    <source>
        <dbReference type="ARBA" id="ARBA00022679"/>
    </source>
</evidence>
<feature type="binding site" evidence="5">
    <location>
        <position position="108"/>
    </location>
    <ligand>
        <name>S-adenosyl-L-methionine</name>
        <dbReference type="ChEBI" id="CHEBI:59789"/>
    </ligand>
</feature>
<dbReference type="InterPro" id="IPR029026">
    <property type="entry name" value="tRNA_m1G_MTases_N"/>
</dbReference>
<protein>
    <recommendedName>
        <fullName evidence="5">Ribosomal RNA large subunit methyltransferase H</fullName>
        <ecNumber evidence="5">2.1.1.177</ecNumber>
    </recommendedName>
    <alternativeName>
        <fullName evidence="5">23S rRNA (pseudouridine1915-N3)-methyltransferase</fullName>
    </alternativeName>
    <alternativeName>
        <fullName evidence="5">23S rRNA m3Psi1915 methyltransferase</fullName>
    </alternativeName>
    <alternativeName>
        <fullName evidence="5">rRNA (pseudouridine-N3-)-methyltransferase RlmH</fullName>
    </alternativeName>
</protein>
<comment type="catalytic activity">
    <reaction evidence="5">
        <text>pseudouridine(1915) in 23S rRNA + S-adenosyl-L-methionine = N(3)-methylpseudouridine(1915) in 23S rRNA + S-adenosyl-L-homocysteine + H(+)</text>
        <dbReference type="Rhea" id="RHEA:42752"/>
        <dbReference type="Rhea" id="RHEA-COMP:10221"/>
        <dbReference type="Rhea" id="RHEA-COMP:10222"/>
        <dbReference type="ChEBI" id="CHEBI:15378"/>
        <dbReference type="ChEBI" id="CHEBI:57856"/>
        <dbReference type="ChEBI" id="CHEBI:59789"/>
        <dbReference type="ChEBI" id="CHEBI:65314"/>
        <dbReference type="ChEBI" id="CHEBI:74486"/>
        <dbReference type="EC" id="2.1.1.177"/>
    </reaction>
</comment>
<comment type="subcellular location">
    <subcellularLocation>
        <location evidence="5">Cytoplasm</location>
    </subcellularLocation>
</comment>
<accession>A0A212LK66</accession>
<dbReference type="EMBL" id="FMJD01000010">
    <property type="protein sequence ID" value="SCM77938.1"/>
    <property type="molecule type" value="Genomic_DNA"/>
</dbReference>
<keyword evidence="3 5" id="KW-0949">S-adenosyl-L-methionine</keyword>
<dbReference type="NCBIfam" id="NF000989">
    <property type="entry name" value="PRK00103.2-3"/>
    <property type="match status" value="1"/>
</dbReference>
<dbReference type="GO" id="GO:0070038">
    <property type="term" value="F:rRNA (pseudouridine-N3-)-methyltransferase activity"/>
    <property type="evidence" value="ECO:0007669"/>
    <property type="project" value="UniProtKB-UniRule"/>
</dbReference>
<name>A0A212LK66_9HYPH</name>
<feature type="binding site" evidence="5">
    <location>
        <begin position="127"/>
        <end position="132"/>
    </location>
    <ligand>
        <name>S-adenosyl-L-methionine</name>
        <dbReference type="ChEBI" id="CHEBI:59789"/>
    </ligand>
</feature>
<dbReference type="GO" id="GO:0005737">
    <property type="term" value="C:cytoplasm"/>
    <property type="evidence" value="ECO:0007669"/>
    <property type="project" value="UniProtKB-SubCell"/>
</dbReference>
<dbReference type="SUPFAM" id="SSF75217">
    <property type="entry name" value="alpha/beta knot"/>
    <property type="match status" value="1"/>
</dbReference>
<reference evidence="6" key="1">
    <citation type="submission" date="2016-08" db="EMBL/GenBank/DDBJ databases">
        <authorList>
            <person name="Seilhamer J.J."/>
        </authorList>
    </citation>
    <scope>NUCLEOTIDE SEQUENCE</scope>
    <source>
        <strain evidence="6">86</strain>
    </source>
</reference>
<dbReference type="PIRSF" id="PIRSF004505">
    <property type="entry name" value="MT_bac"/>
    <property type="match status" value="1"/>
</dbReference>
<feature type="binding site" evidence="5">
    <location>
        <position position="76"/>
    </location>
    <ligand>
        <name>S-adenosyl-L-methionine</name>
        <dbReference type="ChEBI" id="CHEBI:59789"/>
    </ligand>
</feature>
<evidence type="ECO:0000256" key="3">
    <source>
        <dbReference type="ARBA" id="ARBA00022691"/>
    </source>
</evidence>
<dbReference type="RefSeq" id="WP_100080796.1">
    <property type="nucleotide sequence ID" value="NZ_LT608334.1"/>
</dbReference>
<comment type="subunit">
    <text evidence="5">Homodimer.</text>
</comment>
<dbReference type="InterPro" id="IPR029028">
    <property type="entry name" value="Alpha/beta_knot_MTases"/>
</dbReference>
<proteinExistence type="inferred from homology"/>
<evidence type="ECO:0000256" key="1">
    <source>
        <dbReference type="ARBA" id="ARBA00022603"/>
    </source>
</evidence>
<dbReference type="PANTHER" id="PTHR33603:SF1">
    <property type="entry name" value="RIBOSOMAL RNA LARGE SUBUNIT METHYLTRANSFERASE H"/>
    <property type="match status" value="1"/>
</dbReference>
<keyword evidence="5" id="KW-0963">Cytoplasm</keyword>
<dbReference type="AlphaFoldDB" id="A0A212LK66"/>
<dbReference type="Gene3D" id="3.40.1280.10">
    <property type="match status" value="1"/>
</dbReference>
<dbReference type="InterPro" id="IPR003742">
    <property type="entry name" value="RlmH-like"/>
</dbReference>
<keyword evidence="5" id="KW-0698">rRNA processing</keyword>
<sequence>MRIAIHAVGKLKAGPERELADRYLDRADKAGRAIGFSSVTAREIAESRARDALQRKQEEARDLLADLPPGALLIALDERGDSPTSERFAEMLGEARDRGTPNTVLLIGGPDGHGQELLSRAGHRISFGRLTWPHQIVRILAAEQIYRAVTILSGHPYHRP</sequence>
<comment type="function">
    <text evidence="5">Specifically methylates the pseudouridine at position 1915 (m3Psi1915) in 23S rRNA.</text>
</comment>
<evidence type="ECO:0000256" key="4">
    <source>
        <dbReference type="ARBA" id="ARBA00038303"/>
    </source>
</evidence>
<keyword evidence="2 5" id="KW-0808">Transferase</keyword>
<organism evidence="6">
    <name type="scientific">uncultured Pleomorphomonas sp</name>
    <dbReference type="NCBI Taxonomy" id="442121"/>
    <lineage>
        <taxon>Bacteria</taxon>
        <taxon>Pseudomonadati</taxon>
        <taxon>Pseudomonadota</taxon>
        <taxon>Alphaproteobacteria</taxon>
        <taxon>Hyphomicrobiales</taxon>
        <taxon>Pleomorphomonadaceae</taxon>
        <taxon>Pleomorphomonas</taxon>
        <taxon>environmental samples</taxon>
    </lineage>
</organism>
<evidence type="ECO:0000313" key="6">
    <source>
        <dbReference type="EMBL" id="SCM77938.1"/>
    </source>
</evidence>
<evidence type="ECO:0000256" key="5">
    <source>
        <dbReference type="HAMAP-Rule" id="MF_00658"/>
    </source>
</evidence>
<dbReference type="PANTHER" id="PTHR33603">
    <property type="entry name" value="METHYLTRANSFERASE"/>
    <property type="match status" value="1"/>
</dbReference>